<dbReference type="FunFam" id="3.40.50.300:FF:001390">
    <property type="entry name" value="ABC transporter, ATP-binding protein"/>
    <property type="match status" value="1"/>
</dbReference>
<dbReference type="PROSITE" id="PS00211">
    <property type="entry name" value="ABC_TRANSPORTER_1"/>
    <property type="match status" value="1"/>
</dbReference>
<evidence type="ECO:0000256" key="5">
    <source>
        <dbReference type="ARBA" id="ARBA00022597"/>
    </source>
</evidence>
<comment type="similarity">
    <text evidence="2">Belongs to the ABC transporter superfamily.</text>
</comment>
<dbReference type="PATRIC" id="fig|1123501.6.peg.969"/>
<dbReference type="InterPro" id="IPR003593">
    <property type="entry name" value="AAA+_ATPase"/>
</dbReference>
<dbReference type="GO" id="GO:0005886">
    <property type="term" value="C:plasma membrane"/>
    <property type="evidence" value="ECO:0007669"/>
    <property type="project" value="UniProtKB-SubCell"/>
</dbReference>
<proteinExistence type="inferred from homology"/>
<dbReference type="FunFam" id="3.40.50.300:FF:000127">
    <property type="entry name" value="Ribose import ATP-binding protein RbsA"/>
    <property type="match status" value="1"/>
</dbReference>
<accession>A0A0D0PGQ7</accession>
<protein>
    <submittedName>
        <fullName evidence="12">Nucleoside ABC transporter ATP-binding protein</fullName>
        <ecNumber evidence="12">3.6.3.17</ecNumber>
    </submittedName>
</protein>
<feature type="domain" description="ABC transporter" evidence="11">
    <location>
        <begin position="273"/>
        <end position="520"/>
    </location>
</feature>
<evidence type="ECO:0000313" key="12">
    <source>
        <dbReference type="EMBL" id="KIQ70526.1"/>
    </source>
</evidence>
<evidence type="ECO:0000256" key="6">
    <source>
        <dbReference type="ARBA" id="ARBA00022737"/>
    </source>
</evidence>
<evidence type="ECO:0000256" key="3">
    <source>
        <dbReference type="ARBA" id="ARBA00022448"/>
    </source>
</evidence>
<dbReference type="Proteomes" id="UP000035100">
    <property type="component" value="Unassembled WGS sequence"/>
</dbReference>
<evidence type="ECO:0000256" key="10">
    <source>
        <dbReference type="ARBA" id="ARBA00023136"/>
    </source>
</evidence>
<evidence type="ECO:0000256" key="8">
    <source>
        <dbReference type="ARBA" id="ARBA00022840"/>
    </source>
</evidence>
<keyword evidence="6" id="KW-0677">Repeat</keyword>
<dbReference type="SMART" id="SM00382">
    <property type="entry name" value="AAA"/>
    <property type="match status" value="2"/>
</dbReference>
<comment type="caution">
    <text evidence="12">The sequence shown here is derived from an EMBL/GenBank/DDBJ whole genome shotgun (WGS) entry which is preliminary data.</text>
</comment>
<keyword evidence="9" id="KW-1278">Translocase</keyword>
<dbReference type="Gene3D" id="3.40.50.300">
    <property type="entry name" value="P-loop containing nucleotide triphosphate hydrolases"/>
    <property type="match status" value="2"/>
</dbReference>
<dbReference type="CDD" id="cd03215">
    <property type="entry name" value="ABC_Carb_Monos_II"/>
    <property type="match status" value="1"/>
</dbReference>
<feature type="domain" description="ABC transporter" evidence="11">
    <location>
        <begin position="21"/>
        <end position="256"/>
    </location>
</feature>
<comment type="subcellular location">
    <subcellularLocation>
        <location evidence="1">Cell membrane</location>
        <topology evidence="1">Peripheral membrane protein</topology>
    </subcellularLocation>
</comment>
<dbReference type="InterPro" id="IPR027417">
    <property type="entry name" value="P-loop_NTPase"/>
</dbReference>
<dbReference type="InterPro" id="IPR050107">
    <property type="entry name" value="ABC_carbohydrate_import_ATPase"/>
</dbReference>
<dbReference type="InterPro" id="IPR003439">
    <property type="entry name" value="ABC_transporter-like_ATP-bd"/>
</dbReference>
<reference evidence="12 13" key="1">
    <citation type="submission" date="2013-01" db="EMBL/GenBank/DDBJ databases">
        <authorList>
            <person name="Fiebig A."/>
            <person name="Goeker M."/>
            <person name="Klenk H.-P.P."/>
        </authorList>
    </citation>
    <scope>NUCLEOTIDE SEQUENCE [LARGE SCALE GENOMIC DNA]</scope>
    <source>
        <strain evidence="12 13">DSM 24838</strain>
    </source>
</reference>
<evidence type="ECO:0000256" key="1">
    <source>
        <dbReference type="ARBA" id="ARBA00004202"/>
    </source>
</evidence>
<dbReference type="EMBL" id="AONG01000005">
    <property type="protein sequence ID" value="KIQ70526.1"/>
    <property type="molecule type" value="Genomic_DNA"/>
</dbReference>
<keyword evidence="10" id="KW-0472">Membrane</keyword>
<sequence>MTQADDSMQAGTAADGTVPAIELKGISKAFGPVQANKDISIRVMPGTIHGIIGENGAGKSTLMSILYGFYKADAGEIWINGKQVQIPDSQAAIAAGIGMVFQHFKLVENFTVLENVVLGAEDSALLMPSLSRARRELKQLAEEYELNVEPDAKIEDIGVGMQQRVEILKALYRGADILILDEPTGVLTPAEADHLFRILEGLKAQGKTIILITHKLREIMDITDTVSVMRRGEMTATVKTAETNPTELAELMVGRKVLLQVEKDVAKPGARVLEVKDLHVTDDKGVERVKGVSFDVRAGEIVGIAGVAGNGQSELLEVLGGYEKARGTILVNGEPIDLTGAKSDGRSRRRRGIAHVPEDRQREGLIMDFAAWENVAFGYHDDPKYNRGILTDNAAIRADTEAKMKRFDVRPPNPALPAKSFSGGNQQKIVVAREIERNPDLLLVGQPTRGVDIGAIEFIHQQIVALRDEGKAVLLVSVELDEIMSLSDRIVVMFDGRIMGERLPSETDARELGLLMAGITDTDRPHDAAEVEAQLARAGGSAAKEV</sequence>
<dbReference type="STRING" id="1123501.Wenmar_00902"/>
<gene>
    <name evidence="12" type="ORF">Wenmar_00902</name>
</gene>
<keyword evidence="12" id="KW-0378">Hydrolase</keyword>
<dbReference type="CDD" id="cd03216">
    <property type="entry name" value="ABC_Carb_Monos_I"/>
    <property type="match status" value="1"/>
</dbReference>
<dbReference type="OrthoDB" id="9805029at2"/>
<dbReference type="GO" id="GO:0016887">
    <property type="term" value="F:ATP hydrolysis activity"/>
    <property type="evidence" value="ECO:0007669"/>
    <property type="project" value="InterPro"/>
</dbReference>
<dbReference type="EC" id="3.6.3.17" evidence="12"/>
<evidence type="ECO:0000256" key="2">
    <source>
        <dbReference type="ARBA" id="ARBA00005417"/>
    </source>
</evidence>
<keyword evidence="7" id="KW-0547">Nucleotide-binding</keyword>
<keyword evidence="5" id="KW-0762">Sugar transport</keyword>
<evidence type="ECO:0000259" key="11">
    <source>
        <dbReference type="PROSITE" id="PS50893"/>
    </source>
</evidence>
<evidence type="ECO:0000256" key="4">
    <source>
        <dbReference type="ARBA" id="ARBA00022475"/>
    </source>
</evidence>
<dbReference type="PANTHER" id="PTHR43790">
    <property type="entry name" value="CARBOHYDRATE TRANSPORT ATP-BINDING PROTEIN MG119-RELATED"/>
    <property type="match status" value="1"/>
</dbReference>
<evidence type="ECO:0000256" key="9">
    <source>
        <dbReference type="ARBA" id="ARBA00022967"/>
    </source>
</evidence>
<dbReference type="AlphaFoldDB" id="A0A0D0PGQ7"/>
<dbReference type="SUPFAM" id="SSF52540">
    <property type="entry name" value="P-loop containing nucleoside triphosphate hydrolases"/>
    <property type="match status" value="2"/>
</dbReference>
<dbReference type="Pfam" id="PF00005">
    <property type="entry name" value="ABC_tran"/>
    <property type="match status" value="2"/>
</dbReference>
<keyword evidence="4" id="KW-1003">Cell membrane</keyword>
<dbReference type="PROSITE" id="PS50893">
    <property type="entry name" value="ABC_TRANSPORTER_2"/>
    <property type="match status" value="2"/>
</dbReference>
<dbReference type="InterPro" id="IPR017871">
    <property type="entry name" value="ABC_transporter-like_CS"/>
</dbReference>
<evidence type="ECO:0000256" key="7">
    <source>
        <dbReference type="ARBA" id="ARBA00022741"/>
    </source>
</evidence>
<organism evidence="12 13">
    <name type="scientific">Wenxinia marina DSM 24838</name>
    <dbReference type="NCBI Taxonomy" id="1123501"/>
    <lineage>
        <taxon>Bacteria</taxon>
        <taxon>Pseudomonadati</taxon>
        <taxon>Pseudomonadota</taxon>
        <taxon>Alphaproteobacteria</taxon>
        <taxon>Rhodobacterales</taxon>
        <taxon>Roseobacteraceae</taxon>
        <taxon>Wenxinia</taxon>
    </lineage>
</organism>
<keyword evidence="8 12" id="KW-0067">ATP-binding</keyword>
<evidence type="ECO:0000313" key="13">
    <source>
        <dbReference type="Proteomes" id="UP000035100"/>
    </source>
</evidence>
<keyword evidence="13" id="KW-1185">Reference proteome</keyword>
<keyword evidence="3" id="KW-0813">Transport</keyword>
<dbReference type="PANTHER" id="PTHR43790:SF4">
    <property type="entry name" value="GUANOSINE IMPORT ATP-BINDING PROTEIN NUPO"/>
    <property type="match status" value="1"/>
</dbReference>
<dbReference type="eggNOG" id="COG3845">
    <property type="taxonomic scope" value="Bacteria"/>
</dbReference>
<name>A0A0D0PGQ7_9RHOB</name>
<dbReference type="GO" id="GO:0005524">
    <property type="term" value="F:ATP binding"/>
    <property type="evidence" value="ECO:0007669"/>
    <property type="project" value="UniProtKB-KW"/>
</dbReference>